<organism evidence="1 2">
    <name type="scientific">Parabacteroides goldsteinii</name>
    <dbReference type="NCBI Taxonomy" id="328812"/>
    <lineage>
        <taxon>Bacteria</taxon>
        <taxon>Pseudomonadati</taxon>
        <taxon>Bacteroidota</taxon>
        <taxon>Bacteroidia</taxon>
        <taxon>Bacteroidales</taxon>
        <taxon>Tannerellaceae</taxon>
        <taxon>Parabacteroides</taxon>
    </lineage>
</organism>
<evidence type="ECO:0000313" key="2">
    <source>
        <dbReference type="Proteomes" id="UP000036166"/>
    </source>
</evidence>
<dbReference type="Pfam" id="PF10722">
    <property type="entry name" value="YbjN"/>
    <property type="match status" value="1"/>
</dbReference>
<sequence length="147" mass="17225">MCYIMKTIQLTINEALQNAGFRFVHDQESEVFYFTMQEGNVEYTMMLGYDEEQSLIRCFSRIPVNVPEHKVIDILTAINIFNSKELFGTMFLNEERNTLFVRTYANVDDGAINEAVIWGLIQPCMQMMKNYYVPIMKIIYSEMIISN</sequence>
<name>A0A0J6CHT9_9BACT</name>
<dbReference type="AlphaFoldDB" id="A0A0J6CHT9"/>
<dbReference type="InterPro" id="IPR019660">
    <property type="entry name" value="Put_sensory_transdc_reg_YbjN"/>
</dbReference>
<reference evidence="1 2" key="1">
    <citation type="submission" date="2015-06" db="EMBL/GenBank/DDBJ databases">
        <title>Draft Genome Sequence of Parabacteroides goldsteinii with Putative Novel Metallo-Beta-Lactamases Isolated from a Blood Culture from a Human Patient.</title>
        <authorList>
            <person name="Krogh T.J."/>
            <person name="Agergaard C.N."/>
            <person name="Moller-Jensen J."/>
            <person name="Justesen U.S."/>
        </authorList>
    </citation>
    <scope>NUCLEOTIDE SEQUENCE [LARGE SCALE GENOMIC DNA]</scope>
    <source>
        <strain evidence="1 2">910340</strain>
    </source>
</reference>
<evidence type="ECO:0000313" key="1">
    <source>
        <dbReference type="EMBL" id="KMM32753.1"/>
    </source>
</evidence>
<comment type="caution">
    <text evidence="1">The sequence shown here is derived from an EMBL/GenBank/DDBJ whole genome shotgun (WGS) entry which is preliminary data.</text>
</comment>
<dbReference type="EMBL" id="LFJV01000051">
    <property type="protein sequence ID" value="KMM32753.1"/>
    <property type="molecule type" value="Genomic_DNA"/>
</dbReference>
<protein>
    <recommendedName>
        <fullName evidence="3">Sensory transduction regulator</fullName>
    </recommendedName>
</protein>
<gene>
    <name evidence="1" type="ORF">ACM15_15530</name>
</gene>
<evidence type="ECO:0008006" key="3">
    <source>
        <dbReference type="Google" id="ProtNLM"/>
    </source>
</evidence>
<dbReference type="PATRIC" id="fig|328812.4.peg.4050"/>
<accession>A0A0J6CHT9</accession>
<dbReference type="Proteomes" id="UP000036166">
    <property type="component" value="Unassembled WGS sequence"/>
</dbReference>
<proteinExistence type="predicted"/>